<evidence type="ECO:0000313" key="7">
    <source>
        <dbReference type="EMBL" id="KNC27311.1"/>
    </source>
</evidence>
<dbReference type="OrthoDB" id="7331812at2759"/>
<accession>A0A0L0C4Y5</accession>
<protein>
    <recommendedName>
        <fullName evidence="6">THAP-type domain-containing protein</fullName>
    </recommendedName>
</protein>
<dbReference type="OMA" id="LWGIHRC"/>
<dbReference type="SMART" id="SM00980">
    <property type="entry name" value="THAP"/>
    <property type="match status" value="1"/>
</dbReference>
<organism evidence="7 8">
    <name type="scientific">Lucilia cuprina</name>
    <name type="common">Green bottle fly</name>
    <name type="synonym">Australian sheep blowfly</name>
    <dbReference type="NCBI Taxonomy" id="7375"/>
    <lineage>
        <taxon>Eukaryota</taxon>
        <taxon>Metazoa</taxon>
        <taxon>Ecdysozoa</taxon>
        <taxon>Arthropoda</taxon>
        <taxon>Hexapoda</taxon>
        <taxon>Insecta</taxon>
        <taxon>Pterygota</taxon>
        <taxon>Neoptera</taxon>
        <taxon>Endopterygota</taxon>
        <taxon>Diptera</taxon>
        <taxon>Brachycera</taxon>
        <taxon>Muscomorpha</taxon>
        <taxon>Oestroidea</taxon>
        <taxon>Calliphoridae</taxon>
        <taxon>Luciliinae</taxon>
        <taxon>Lucilia</taxon>
    </lineage>
</organism>
<evidence type="ECO:0000256" key="4">
    <source>
        <dbReference type="ARBA" id="ARBA00023125"/>
    </source>
</evidence>
<evidence type="ECO:0000256" key="3">
    <source>
        <dbReference type="ARBA" id="ARBA00022833"/>
    </source>
</evidence>
<keyword evidence="4 5" id="KW-0238">DNA-binding</keyword>
<evidence type="ECO:0000256" key="1">
    <source>
        <dbReference type="ARBA" id="ARBA00022723"/>
    </source>
</evidence>
<evidence type="ECO:0000259" key="6">
    <source>
        <dbReference type="PROSITE" id="PS50950"/>
    </source>
</evidence>
<dbReference type="Proteomes" id="UP000037069">
    <property type="component" value="Unassembled WGS sequence"/>
</dbReference>
<proteinExistence type="predicted"/>
<name>A0A0L0C4Y5_LUCCU</name>
<dbReference type="AlphaFoldDB" id="A0A0L0C4Y5"/>
<evidence type="ECO:0000256" key="2">
    <source>
        <dbReference type="ARBA" id="ARBA00022771"/>
    </source>
</evidence>
<keyword evidence="1" id="KW-0479">Metal-binding</keyword>
<dbReference type="GO" id="GO:0003677">
    <property type="term" value="F:DNA binding"/>
    <property type="evidence" value="ECO:0007669"/>
    <property type="project" value="UniProtKB-UniRule"/>
</dbReference>
<sequence>MRTCFVPFCDSKNKDQPNRTMFLVPKEPVLFAQWAELLPKVRTLRSIDRVCYLHFRPEDVVYTFDHCINGQIFKIHRDRPRLKPDALPCLEMTTKEELLSYKVKHRLRSNAKVSENTIADQISDLITEKQSPDNETKMNTEEIDEILLPLEDNKCGIIVNFEDDNENITNQETRTNNESENQIIDDLITEETSYECEETLNTNKQHLVLNKILDLFNLLYDNVYEVIAPNTLWGIHRCPHRSMICFTYMDVTKLQVSKMISITPDGLVQLIIHGSTIKTLELVQDIDDFDSMSVLLNQVDMWRLCFGKLTDSNAECEIIVEPNDDNSWSTDDNAQIFLCKQCLQASKDDIDMNL</sequence>
<dbReference type="GO" id="GO:0008270">
    <property type="term" value="F:zinc ion binding"/>
    <property type="evidence" value="ECO:0007669"/>
    <property type="project" value="UniProtKB-KW"/>
</dbReference>
<keyword evidence="8" id="KW-1185">Reference proteome</keyword>
<dbReference type="EMBL" id="JRES01000911">
    <property type="protein sequence ID" value="KNC27311.1"/>
    <property type="molecule type" value="Genomic_DNA"/>
</dbReference>
<evidence type="ECO:0000256" key="5">
    <source>
        <dbReference type="PROSITE-ProRule" id="PRU00309"/>
    </source>
</evidence>
<reference evidence="7 8" key="1">
    <citation type="journal article" date="2015" name="Nat. Commun.">
        <title>Lucilia cuprina genome unlocks parasitic fly biology to underpin future interventions.</title>
        <authorList>
            <person name="Anstead C.A."/>
            <person name="Korhonen P.K."/>
            <person name="Young N.D."/>
            <person name="Hall R.S."/>
            <person name="Jex A.R."/>
            <person name="Murali S.C."/>
            <person name="Hughes D.S."/>
            <person name="Lee S.F."/>
            <person name="Perry T."/>
            <person name="Stroehlein A.J."/>
            <person name="Ansell B.R."/>
            <person name="Breugelmans B."/>
            <person name="Hofmann A."/>
            <person name="Qu J."/>
            <person name="Dugan S."/>
            <person name="Lee S.L."/>
            <person name="Chao H."/>
            <person name="Dinh H."/>
            <person name="Han Y."/>
            <person name="Doddapaneni H.V."/>
            <person name="Worley K.C."/>
            <person name="Muzny D.M."/>
            <person name="Ioannidis P."/>
            <person name="Waterhouse R.M."/>
            <person name="Zdobnov E.M."/>
            <person name="James P.J."/>
            <person name="Bagnall N.H."/>
            <person name="Kotze A.C."/>
            <person name="Gibbs R.A."/>
            <person name="Richards S."/>
            <person name="Batterham P."/>
            <person name="Gasser R.B."/>
        </authorList>
    </citation>
    <scope>NUCLEOTIDE SEQUENCE [LARGE SCALE GENOMIC DNA]</scope>
    <source>
        <strain evidence="7 8">LS</strain>
        <tissue evidence="7">Full body</tissue>
    </source>
</reference>
<evidence type="ECO:0000313" key="8">
    <source>
        <dbReference type="Proteomes" id="UP000037069"/>
    </source>
</evidence>
<comment type="caution">
    <text evidence="7">The sequence shown here is derived from an EMBL/GenBank/DDBJ whole genome shotgun (WGS) entry which is preliminary data.</text>
</comment>
<dbReference type="PROSITE" id="PS50950">
    <property type="entry name" value="ZF_THAP"/>
    <property type="match status" value="1"/>
</dbReference>
<dbReference type="SUPFAM" id="SSF57716">
    <property type="entry name" value="Glucocorticoid receptor-like (DNA-binding domain)"/>
    <property type="match status" value="1"/>
</dbReference>
<keyword evidence="2 5" id="KW-0863">Zinc-finger</keyword>
<feature type="domain" description="THAP-type" evidence="6">
    <location>
        <begin position="1"/>
        <end position="91"/>
    </location>
</feature>
<gene>
    <name evidence="7" type="ORF">FF38_08959</name>
</gene>
<keyword evidence="3" id="KW-0862">Zinc</keyword>
<dbReference type="Pfam" id="PF05485">
    <property type="entry name" value="THAP"/>
    <property type="match status" value="1"/>
</dbReference>
<dbReference type="InterPro" id="IPR006612">
    <property type="entry name" value="THAP_Znf"/>
</dbReference>